<dbReference type="PANTHER" id="PTHR43687:SF6">
    <property type="entry name" value="L-ASPARTATE SEMIALDEHYDE SULFURTRANSFERASE IRON-SULFUR SUBUNIT"/>
    <property type="match status" value="1"/>
</dbReference>
<keyword evidence="2" id="KW-0004">4Fe-4S</keyword>
<dbReference type="Proteomes" id="UP000027442">
    <property type="component" value="Unassembled WGS sequence"/>
</dbReference>
<dbReference type="Gene3D" id="3.40.50.360">
    <property type="match status" value="1"/>
</dbReference>
<dbReference type="InterPro" id="IPR047964">
    <property type="entry name" value="EFR1-like"/>
</dbReference>
<reference evidence="9 10" key="1">
    <citation type="submission" date="2013-08" db="EMBL/GenBank/DDBJ databases">
        <authorList>
            <person name="Weinstock G."/>
            <person name="Sodergren E."/>
            <person name="Wylie T."/>
            <person name="Fulton L."/>
            <person name="Fulton R."/>
            <person name="Fronick C."/>
            <person name="O'Laughlin M."/>
            <person name="Godfrey J."/>
            <person name="Miner T."/>
            <person name="Herter B."/>
            <person name="Appelbaum E."/>
            <person name="Cordes M."/>
            <person name="Lek S."/>
            <person name="Wollam A."/>
            <person name="Pepin K.H."/>
            <person name="Palsikar V.B."/>
            <person name="Mitreva M."/>
            <person name="Wilson R.K."/>
        </authorList>
    </citation>
    <scope>NUCLEOTIDE SEQUENCE [LARGE SCALE GENOMIC DNA]</scope>
    <source>
        <strain evidence="9 10">ATCC 15930</strain>
    </source>
</reference>
<keyword evidence="3" id="KW-0479">Metal-binding</keyword>
<dbReference type="Pfam" id="PF13237">
    <property type="entry name" value="Fer4_10"/>
    <property type="match status" value="1"/>
</dbReference>
<dbReference type="eggNOG" id="COG1143">
    <property type="taxonomic scope" value="Bacteria"/>
</dbReference>
<proteinExistence type="predicted"/>
<dbReference type="InterPro" id="IPR050572">
    <property type="entry name" value="Fe-S_Ferredoxin"/>
</dbReference>
<dbReference type="InterPro" id="IPR017900">
    <property type="entry name" value="4Fe4S_Fe_S_CS"/>
</dbReference>
<accession>A0A069QSY8</accession>
<protein>
    <submittedName>
        <fullName evidence="9">4Fe-4S binding domain protein</fullName>
    </submittedName>
</protein>
<dbReference type="PROSITE" id="PS51379">
    <property type="entry name" value="4FE4S_FER_2"/>
    <property type="match status" value="2"/>
</dbReference>
<evidence type="ECO:0000259" key="8">
    <source>
        <dbReference type="PROSITE" id="PS51379"/>
    </source>
</evidence>
<dbReference type="PATRIC" id="fig|1122985.7.peg.953"/>
<keyword evidence="6" id="KW-0408">Iron</keyword>
<dbReference type="PANTHER" id="PTHR43687">
    <property type="entry name" value="ADENYLYLSULFATE REDUCTASE, BETA SUBUNIT"/>
    <property type="match status" value="1"/>
</dbReference>
<keyword evidence="4" id="KW-0677">Repeat</keyword>
<gene>
    <name evidence="9" type="ORF">HMPREF1991_00921</name>
</gene>
<dbReference type="PROSITE" id="PS00198">
    <property type="entry name" value="4FE4S_FER_1"/>
    <property type="match status" value="2"/>
</dbReference>
<dbReference type="InterPro" id="IPR029039">
    <property type="entry name" value="Flavoprotein-like_sf"/>
</dbReference>
<dbReference type="RefSeq" id="WP_018966206.1">
    <property type="nucleotide sequence ID" value="NZ_KB899210.1"/>
</dbReference>
<keyword evidence="10" id="KW-1185">Reference proteome</keyword>
<dbReference type="GO" id="GO:0051539">
    <property type="term" value="F:4 iron, 4 sulfur cluster binding"/>
    <property type="evidence" value="ECO:0007669"/>
    <property type="project" value="UniProtKB-KW"/>
</dbReference>
<keyword evidence="1" id="KW-0813">Transport</keyword>
<dbReference type="GO" id="GO:0046872">
    <property type="term" value="F:metal ion binding"/>
    <property type="evidence" value="ECO:0007669"/>
    <property type="project" value="UniProtKB-KW"/>
</dbReference>
<dbReference type="InterPro" id="IPR017896">
    <property type="entry name" value="4Fe4S_Fe-S-bd"/>
</dbReference>
<evidence type="ECO:0000256" key="6">
    <source>
        <dbReference type="ARBA" id="ARBA00023004"/>
    </source>
</evidence>
<evidence type="ECO:0000256" key="5">
    <source>
        <dbReference type="ARBA" id="ARBA00022982"/>
    </source>
</evidence>
<evidence type="ECO:0000256" key="3">
    <source>
        <dbReference type="ARBA" id="ARBA00022723"/>
    </source>
</evidence>
<evidence type="ECO:0000256" key="7">
    <source>
        <dbReference type="ARBA" id="ARBA00023014"/>
    </source>
</evidence>
<evidence type="ECO:0000256" key="2">
    <source>
        <dbReference type="ARBA" id="ARBA00022485"/>
    </source>
</evidence>
<evidence type="ECO:0000313" key="9">
    <source>
        <dbReference type="EMBL" id="KDR52966.1"/>
    </source>
</evidence>
<comment type="caution">
    <text evidence="9">The sequence shown here is derived from an EMBL/GenBank/DDBJ whole genome shotgun (WGS) entry which is preliminary data.</text>
</comment>
<feature type="domain" description="4Fe-4S ferredoxin-type" evidence="8">
    <location>
        <begin position="186"/>
        <end position="215"/>
    </location>
</feature>
<dbReference type="SUPFAM" id="SSF52218">
    <property type="entry name" value="Flavoproteins"/>
    <property type="match status" value="1"/>
</dbReference>
<dbReference type="AlphaFoldDB" id="A0A069QSY8"/>
<dbReference type="Gene3D" id="3.30.70.20">
    <property type="match status" value="1"/>
</dbReference>
<dbReference type="HOGENOM" id="CLU_068049_0_0_10"/>
<keyword evidence="7" id="KW-0411">Iron-sulfur</keyword>
<evidence type="ECO:0000256" key="4">
    <source>
        <dbReference type="ARBA" id="ARBA00022737"/>
    </source>
</evidence>
<feature type="domain" description="4Fe-4S ferredoxin-type" evidence="8">
    <location>
        <begin position="216"/>
        <end position="246"/>
    </location>
</feature>
<keyword evidence="5" id="KW-0249">Electron transport</keyword>
<dbReference type="SUPFAM" id="SSF54862">
    <property type="entry name" value="4Fe-4S ferredoxins"/>
    <property type="match status" value="1"/>
</dbReference>
<name>A0A069QSY8_HOYLO</name>
<sequence>MIFYFSATGNTLWAAQQLSEKTGERLVFIPDAMEGQCHYTLAAGERIGFCFPVHAWRPPVLVRRFIERLSFTNAEGHYCFALCTAGDTTGESMRIFRQALAQRPLHLDAVFSLLMPESYVGLPFMDVDTIEKEREKKHQAQIHLATIVTQIIEAQRVEKEPNVGRWPRINSRVIGELFERKLVSDKAFRVETNRCVRCGICAEVCPTADIDGGKGQEPTWKHNGSCLTCFACYHHCPQHAIEFGRQTKKKGQYWYGRNQL</sequence>
<dbReference type="EMBL" id="JNGW01000035">
    <property type="protein sequence ID" value="KDR52966.1"/>
    <property type="molecule type" value="Genomic_DNA"/>
</dbReference>
<evidence type="ECO:0000313" key="10">
    <source>
        <dbReference type="Proteomes" id="UP000027442"/>
    </source>
</evidence>
<evidence type="ECO:0000256" key="1">
    <source>
        <dbReference type="ARBA" id="ARBA00022448"/>
    </source>
</evidence>
<organism evidence="9 10">
    <name type="scientific">Hoylesella loescheii DSM 19665 = JCM 12249 = ATCC 15930</name>
    <dbReference type="NCBI Taxonomy" id="1122985"/>
    <lineage>
        <taxon>Bacteria</taxon>
        <taxon>Pseudomonadati</taxon>
        <taxon>Bacteroidota</taxon>
        <taxon>Bacteroidia</taxon>
        <taxon>Bacteroidales</taxon>
        <taxon>Prevotellaceae</taxon>
        <taxon>Hoylesella</taxon>
    </lineage>
</organism>
<dbReference type="NCBIfam" id="NF038196">
    <property type="entry name" value="ferrodoxin_EFR1"/>
    <property type="match status" value="1"/>
</dbReference>